<organism evidence="2 3">
    <name type="scientific">Steinernema carpocapsae</name>
    <name type="common">Entomopathogenic nematode</name>
    <dbReference type="NCBI Taxonomy" id="34508"/>
    <lineage>
        <taxon>Eukaryota</taxon>
        <taxon>Metazoa</taxon>
        <taxon>Ecdysozoa</taxon>
        <taxon>Nematoda</taxon>
        <taxon>Chromadorea</taxon>
        <taxon>Rhabditida</taxon>
        <taxon>Tylenchina</taxon>
        <taxon>Panagrolaimomorpha</taxon>
        <taxon>Strongyloidoidea</taxon>
        <taxon>Steinernematidae</taxon>
        <taxon>Steinernema</taxon>
    </lineage>
</organism>
<keyword evidence="3" id="KW-1185">Reference proteome</keyword>
<sequence>MRIDDVRSDASTHGVPRTNTSQNDERRQDPQREEEAKEANSATVRSSFQKPVQAAEARCCSVPVFVVFQPVDEGNPAWHSRSRTWRNGEPSWTPDAPFSQRGLTSKLSRKRNTLSRSQPLMCSRHQITQEISATSRKYTVEQWAEEAVRLRQKVVGILGENDGEHDQYPPLQHDRGRTGKKSVEYGDTSPITRSVDGNSLTASIEFPHDLLSKNYMCNDWIVQFSPRLDLFNVYDIGERVNKNLEEVFDGESVPVLGQRQVSGHFRDSGPEAEATERRGNRGEGHIGADFAENGPKRMLEERDRDLTFKFE</sequence>
<feature type="compositionally biased region" description="Basic and acidic residues" evidence="1">
    <location>
        <begin position="23"/>
        <end position="38"/>
    </location>
</feature>
<feature type="compositionally biased region" description="Basic and acidic residues" evidence="1">
    <location>
        <begin position="162"/>
        <end position="184"/>
    </location>
</feature>
<gene>
    <name evidence="2" type="ORF">L596_001896</name>
</gene>
<feature type="region of interest" description="Disordered" evidence="1">
    <location>
        <begin position="1"/>
        <end position="47"/>
    </location>
</feature>
<feature type="compositionally biased region" description="Basic and acidic residues" evidence="1">
    <location>
        <begin position="1"/>
        <end position="10"/>
    </location>
</feature>
<dbReference type="Proteomes" id="UP000298663">
    <property type="component" value="Unassembled WGS sequence"/>
</dbReference>
<feature type="region of interest" description="Disordered" evidence="1">
    <location>
        <begin position="261"/>
        <end position="311"/>
    </location>
</feature>
<evidence type="ECO:0000313" key="2">
    <source>
        <dbReference type="EMBL" id="TMS34268.1"/>
    </source>
</evidence>
<proteinExistence type="predicted"/>
<dbReference type="AlphaFoldDB" id="A0A4U8URG1"/>
<feature type="region of interest" description="Disordered" evidence="1">
    <location>
        <begin position="161"/>
        <end position="194"/>
    </location>
</feature>
<feature type="region of interest" description="Disordered" evidence="1">
    <location>
        <begin position="76"/>
        <end position="117"/>
    </location>
</feature>
<reference evidence="2 3" key="2">
    <citation type="journal article" date="2019" name="G3 (Bethesda)">
        <title>Hybrid Assembly of the Genome of the Entomopathogenic Nematode Steinernema carpocapsae Identifies the X-Chromosome.</title>
        <authorList>
            <person name="Serra L."/>
            <person name="Macchietto M."/>
            <person name="Macias-Munoz A."/>
            <person name="McGill C.J."/>
            <person name="Rodriguez I.M."/>
            <person name="Rodriguez B."/>
            <person name="Murad R."/>
            <person name="Mortazavi A."/>
        </authorList>
    </citation>
    <scope>NUCLEOTIDE SEQUENCE [LARGE SCALE GENOMIC DNA]</scope>
    <source>
        <strain evidence="2 3">ALL</strain>
    </source>
</reference>
<feature type="compositionally biased region" description="Basic and acidic residues" evidence="1">
    <location>
        <begin position="264"/>
        <end position="286"/>
    </location>
</feature>
<evidence type="ECO:0000256" key="1">
    <source>
        <dbReference type="SAM" id="MobiDB-lite"/>
    </source>
</evidence>
<feature type="compositionally biased region" description="Basic and acidic residues" evidence="1">
    <location>
        <begin position="294"/>
        <end position="311"/>
    </location>
</feature>
<accession>A0A4U8URG1</accession>
<reference evidence="2 3" key="1">
    <citation type="journal article" date="2015" name="Genome Biol.">
        <title>Comparative genomics of Steinernema reveals deeply conserved gene regulatory networks.</title>
        <authorList>
            <person name="Dillman A.R."/>
            <person name="Macchietto M."/>
            <person name="Porter C.F."/>
            <person name="Rogers A."/>
            <person name="Williams B."/>
            <person name="Antoshechkin I."/>
            <person name="Lee M.M."/>
            <person name="Goodwin Z."/>
            <person name="Lu X."/>
            <person name="Lewis E.E."/>
            <person name="Goodrich-Blair H."/>
            <person name="Stock S.P."/>
            <person name="Adams B.J."/>
            <person name="Sternberg P.W."/>
            <person name="Mortazavi A."/>
        </authorList>
    </citation>
    <scope>NUCLEOTIDE SEQUENCE [LARGE SCALE GENOMIC DNA]</scope>
    <source>
        <strain evidence="2 3">ALL</strain>
    </source>
</reference>
<name>A0A4U8URG1_STECR</name>
<dbReference type="EMBL" id="AZBU02000001">
    <property type="protein sequence ID" value="TMS34268.1"/>
    <property type="molecule type" value="Genomic_DNA"/>
</dbReference>
<comment type="caution">
    <text evidence="2">The sequence shown here is derived from an EMBL/GenBank/DDBJ whole genome shotgun (WGS) entry which is preliminary data.</text>
</comment>
<evidence type="ECO:0000313" key="3">
    <source>
        <dbReference type="Proteomes" id="UP000298663"/>
    </source>
</evidence>
<protein>
    <submittedName>
        <fullName evidence="2">Uncharacterized protein</fullName>
    </submittedName>
</protein>